<evidence type="ECO:0000256" key="1">
    <source>
        <dbReference type="SAM" id="SignalP"/>
    </source>
</evidence>
<keyword evidence="3" id="KW-1185">Reference proteome</keyword>
<dbReference type="AlphaFoldDB" id="A0A0H2RER5"/>
<evidence type="ECO:0008006" key="4">
    <source>
        <dbReference type="Google" id="ProtNLM"/>
    </source>
</evidence>
<organism evidence="2 3">
    <name type="scientific">Schizopora paradoxa</name>
    <dbReference type="NCBI Taxonomy" id="27342"/>
    <lineage>
        <taxon>Eukaryota</taxon>
        <taxon>Fungi</taxon>
        <taxon>Dikarya</taxon>
        <taxon>Basidiomycota</taxon>
        <taxon>Agaricomycotina</taxon>
        <taxon>Agaricomycetes</taxon>
        <taxon>Hymenochaetales</taxon>
        <taxon>Schizoporaceae</taxon>
        <taxon>Schizopora</taxon>
    </lineage>
</organism>
<protein>
    <recommendedName>
        <fullName evidence="4">Secreted protein</fullName>
    </recommendedName>
</protein>
<name>A0A0H2RER5_9AGAM</name>
<proteinExistence type="predicted"/>
<sequence length="90" mass="10457">MRRRGSIPVLQVFKLLAYLLIHVKLGRQTKGASNEGISVRCDSYSRRVFYSKGSFRYFICCSVHLPCSSRWPRSPTRKYHTERFPTSGVE</sequence>
<dbReference type="EMBL" id="KQ086028">
    <property type="protein sequence ID" value="KLO10360.1"/>
    <property type="molecule type" value="Genomic_DNA"/>
</dbReference>
<accession>A0A0H2RER5</accession>
<feature type="chain" id="PRO_5005201873" description="Secreted protein" evidence="1">
    <location>
        <begin position="27"/>
        <end position="90"/>
    </location>
</feature>
<evidence type="ECO:0000313" key="3">
    <source>
        <dbReference type="Proteomes" id="UP000053477"/>
    </source>
</evidence>
<dbReference type="InParanoid" id="A0A0H2RER5"/>
<gene>
    <name evidence="2" type="ORF">SCHPADRAFT_906942</name>
</gene>
<reference evidence="2 3" key="1">
    <citation type="submission" date="2015-04" db="EMBL/GenBank/DDBJ databases">
        <title>Complete genome sequence of Schizopora paradoxa KUC8140, a cosmopolitan wood degrader in East Asia.</title>
        <authorList>
            <consortium name="DOE Joint Genome Institute"/>
            <person name="Min B."/>
            <person name="Park H."/>
            <person name="Jang Y."/>
            <person name="Kim J.-J."/>
            <person name="Kim K.H."/>
            <person name="Pangilinan J."/>
            <person name="Lipzen A."/>
            <person name="Riley R."/>
            <person name="Grigoriev I.V."/>
            <person name="Spatafora J.W."/>
            <person name="Choi I.-G."/>
        </authorList>
    </citation>
    <scope>NUCLEOTIDE SEQUENCE [LARGE SCALE GENOMIC DNA]</scope>
    <source>
        <strain evidence="2 3">KUC8140</strain>
    </source>
</reference>
<feature type="signal peptide" evidence="1">
    <location>
        <begin position="1"/>
        <end position="26"/>
    </location>
</feature>
<dbReference type="Proteomes" id="UP000053477">
    <property type="component" value="Unassembled WGS sequence"/>
</dbReference>
<evidence type="ECO:0000313" key="2">
    <source>
        <dbReference type="EMBL" id="KLO10360.1"/>
    </source>
</evidence>
<keyword evidence="1" id="KW-0732">Signal</keyword>